<proteinExistence type="predicted"/>
<keyword evidence="3" id="KW-1185">Reference proteome</keyword>
<reference evidence="2 3" key="1">
    <citation type="submission" date="2018-05" db="EMBL/GenBank/DDBJ databases">
        <title>Genome sequencing and assembly of the regulated plant pathogen Lachnellula willkommii and related sister species for the development of diagnostic species identification markers.</title>
        <authorList>
            <person name="Giroux E."/>
            <person name="Bilodeau G."/>
        </authorList>
    </citation>
    <scope>NUCLEOTIDE SEQUENCE [LARGE SCALE GENOMIC DNA]</scope>
    <source>
        <strain evidence="2 3">CBS 268.59</strain>
    </source>
</reference>
<dbReference type="Proteomes" id="UP000469558">
    <property type="component" value="Unassembled WGS sequence"/>
</dbReference>
<name>A0A8T9CCZ3_9HELO</name>
<feature type="region of interest" description="Disordered" evidence="1">
    <location>
        <begin position="1"/>
        <end position="37"/>
    </location>
</feature>
<organism evidence="2 3">
    <name type="scientific">Lachnellula suecica</name>
    <dbReference type="NCBI Taxonomy" id="602035"/>
    <lineage>
        <taxon>Eukaryota</taxon>
        <taxon>Fungi</taxon>
        <taxon>Dikarya</taxon>
        <taxon>Ascomycota</taxon>
        <taxon>Pezizomycotina</taxon>
        <taxon>Leotiomycetes</taxon>
        <taxon>Helotiales</taxon>
        <taxon>Lachnaceae</taxon>
        <taxon>Lachnellula</taxon>
    </lineage>
</organism>
<evidence type="ECO:0000313" key="3">
    <source>
        <dbReference type="Proteomes" id="UP000469558"/>
    </source>
</evidence>
<dbReference type="AlphaFoldDB" id="A0A8T9CCZ3"/>
<evidence type="ECO:0000313" key="2">
    <source>
        <dbReference type="EMBL" id="TVY83649.1"/>
    </source>
</evidence>
<accession>A0A8T9CCZ3</accession>
<gene>
    <name evidence="2" type="ORF">LSUE1_G002601</name>
</gene>
<evidence type="ECO:0000256" key="1">
    <source>
        <dbReference type="SAM" id="MobiDB-lite"/>
    </source>
</evidence>
<dbReference type="EMBL" id="QGMK01000169">
    <property type="protein sequence ID" value="TVY83649.1"/>
    <property type="molecule type" value="Genomic_DNA"/>
</dbReference>
<comment type="caution">
    <text evidence="2">The sequence shown here is derived from an EMBL/GenBank/DDBJ whole genome shotgun (WGS) entry which is preliminary data.</text>
</comment>
<sequence length="75" mass="8618">MADYFNSREYDEDDENEDRAFSRGRVNVPHPRTPGGRIARSMDIEREFMLNSAEFANTLRLGSPESGRPSVRLVE</sequence>
<protein>
    <submittedName>
        <fullName evidence="2">Uncharacterized protein</fullName>
    </submittedName>
</protein>